<gene>
    <name evidence="4" type="ORF">METZ01_LOCUS302121</name>
</gene>
<dbReference type="AlphaFoldDB" id="A0A382MN95"/>
<keyword evidence="1" id="KW-0732">Signal</keyword>
<keyword evidence="2" id="KW-0812">Transmembrane</keyword>
<dbReference type="InterPro" id="IPR029050">
    <property type="entry name" value="Immunoprotect_excell_Ig-like"/>
</dbReference>
<accession>A0A382MN95</accession>
<protein>
    <recommendedName>
        <fullName evidence="3">DUF4352 domain-containing protein</fullName>
    </recommendedName>
</protein>
<sequence length="186" mass="20695">MVGIGTFIMLGIVIGSISVSMYLFLDNQFVDIFEESGGSITVGNVEFYVNHIGNYEILEKTKGYTEIEKTQVVKGLATSEIAEGVYFQIQITAHNIGTETVRFTGGQFHLYDIDKTKYDAVFIGYADSGETEELSVVDLLPNGSVTVTTQFDIPYDDEMKYMVGIIPDRYGLQDSQERGFVCIKNC</sequence>
<evidence type="ECO:0000256" key="1">
    <source>
        <dbReference type="ARBA" id="ARBA00022729"/>
    </source>
</evidence>
<dbReference type="EMBL" id="UINC01094213">
    <property type="protein sequence ID" value="SVC49267.1"/>
    <property type="molecule type" value="Genomic_DNA"/>
</dbReference>
<proteinExistence type="predicted"/>
<evidence type="ECO:0000256" key="2">
    <source>
        <dbReference type="SAM" id="Phobius"/>
    </source>
</evidence>
<feature type="transmembrane region" description="Helical" evidence="2">
    <location>
        <begin position="6"/>
        <end position="25"/>
    </location>
</feature>
<dbReference type="Pfam" id="PF11611">
    <property type="entry name" value="DUF4352"/>
    <property type="match status" value="1"/>
</dbReference>
<evidence type="ECO:0000313" key="4">
    <source>
        <dbReference type="EMBL" id="SVC49267.1"/>
    </source>
</evidence>
<feature type="domain" description="DUF4352" evidence="3">
    <location>
        <begin position="37"/>
        <end position="161"/>
    </location>
</feature>
<dbReference type="Gene3D" id="2.60.40.1240">
    <property type="match status" value="1"/>
</dbReference>
<name>A0A382MN95_9ZZZZ</name>
<reference evidence="4" key="1">
    <citation type="submission" date="2018-05" db="EMBL/GenBank/DDBJ databases">
        <authorList>
            <person name="Lanie J.A."/>
            <person name="Ng W.-L."/>
            <person name="Kazmierczak K.M."/>
            <person name="Andrzejewski T.M."/>
            <person name="Davidsen T.M."/>
            <person name="Wayne K.J."/>
            <person name="Tettelin H."/>
            <person name="Glass J.I."/>
            <person name="Rusch D."/>
            <person name="Podicherti R."/>
            <person name="Tsui H.-C.T."/>
            <person name="Winkler M.E."/>
        </authorList>
    </citation>
    <scope>NUCLEOTIDE SEQUENCE</scope>
</reference>
<evidence type="ECO:0000259" key="3">
    <source>
        <dbReference type="Pfam" id="PF11611"/>
    </source>
</evidence>
<keyword evidence="2" id="KW-0472">Membrane</keyword>
<dbReference type="InterPro" id="IPR029051">
    <property type="entry name" value="DUF4352"/>
</dbReference>
<keyword evidence="2" id="KW-1133">Transmembrane helix</keyword>
<organism evidence="4">
    <name type="scientific">marine metagenome</name>
    <dbReference type="NCBI Taxonomy" id="408172"/>
    <lineage>
        <taxon>unclassified sequences</taxon>
        <taxon>metagenomes</taxon>
        <taxon>ecological metagenomes</taxon>
    </lineage>
</organism>